<gene>
    <name evidence="2" type="ORF">O181_033067</name>
</gene>
<keyword evidence="3" id="KW-1185">Reference proteome</keyword>
<organism evidence="2 3">
    <name type="scientific">Austropuccinia psidii MF-1</name>
    <dbReference type="NCBI Taxonomy" id="1389203"/>
    <lineage>
        <taxon>Eukaryota</taxon>
        <taxon>Fungi</taxon>
        <taxon>Dikarya</taxon>
        <taxon>Basidiomycota</taxon>
        <taxon>Pucciniomycotina</taxon>
        <taxon>Pucciniomycetes</taxon>
        <taxon>Pucciniales</taxon>
        <taxon>Sphaerophragmiaceae</taxon>
        <taxon>Austropuccinia</taxon>
    </lineage>
</organism>
<name>A0A9Q3D3V7_9BASI</name>
<dbReference type="EMBL" id="AVOT02012033">
    <property type="protein sequence ID" value="MBW0493352.1"/>
    <property type="molecule type" value="Genomic_DNA"/>
</dbReference>
<dbReference type="AlphaFoldDB" id="A0A9Q3D3V7"/>
<accession>A0A9Q3D3V7</accession>
<feature type="region of interest" description="Disordered" evidence="1">
    <location>
        <begin position="86"/>
        <end position="134"/>
    </location>
</feature>
<feature type="region of interest" description="Disordered" evidence="1">
    <location>
        <begin position="49"/>
        <end position="69"/>
    </location>
</feature>
<proteinExistence type="predicted"/>
<reference evidence="2" key="1">
    <citation type="submission" date="2021-03" db="EMBL/GenBank/DDBJ databases">
        <title>Draft genome sequence of rust myrtle Austropuccinia psidii MF-1, a brazilian biotype.</title>
        <authorList>
            <person name="Quecine M.C."/>
            <person name="Pachon D.M.R."/>
            <person name="Bonatelli M.L."/>
            <person name="Correr F.H."/>
            <person name="Franceschini L.M."/>
            <person name="Leite T.F."/>
            <person name="Margarido G.R.A."/>
            <person name="Almeida C.A."/>
            <person name="Ferrarezi J.A."/>
            <person name="Labate C.A."/>
        </authorList>
    </citation>
    <scope>NUCLEOTIDE SEQUENCE</scope>
    <source>
        <strain evidence="2">MF-1</strain>
    </source>
</reference>
<sequence length="134" mass="14722">MWQGGLMLEGPFPLVRDKFIPVQSSSFQGSIPIVCDEFDGEAFEVVDPSIGHQSSTSPSQPPFKRSQSEIIPSTPRNFQQVLSRITSSIPSPSPNPSTARLSPTSPLRKSPIPQPRKYLMVTSQKLQPVESSSR</sequence>
<comment type="caution">
    <text evidence="2">The sequence shown here is derived from an EMBL/GenBank/DDBJ whole genome shotgun (WGS) entry which is preliminary data.</text>
</comment>
<feature type="compositionally biased region" description="Polar residues" evidence="1">
    <location>
        <begin position="121"/>
        <end position="134"/>
    </location>
</feature>
<evidence type="ECO:0000313" key="2">
    <source>
        <dbReference type="EMBL" id="MBW0493352.1"/>
    </source>
</evidence>
<evidence type="ECO:0000256" key="1">
    <source>
        <dbReference type="SAM" id="MobiDB-lite"/>
    </source>
</evidence>
<evidence type="ECO:0000313" key="3">
    <source>
        <dbReference type="Proteomes" id="UP000765509"/>
    </source>
</evidence>
<protein>
    <submittedName>
        <fullName evidence="2">Uncharacterized protein</fullName>
    </submittedName>
</protein>
<dbReference type="Proteomes" id="UP000765509">
    <property type="component" value="Unassembled WGS sequence"/>
</dbReference>